<name>A0A8S9G8D3_BRACR</name>
<proteinExistence type="predicted"/>
<feature type="compositionally biased region" description="Basic and acidic residues" evidence="1">
    <location>
        <begin position="20"/>
        <end position="29"/>
    </location>
</feature>
<feature type="region of interest" description="Disordered" evidence="1">
    <location>
        <begin position="372"/>
        <end position="405"/>
    </location>
</feature>
<dbReference type="EMBL" id="QGKW02002005">
    <property type="protein sequence ID" value="KAF2542295.1"/>
    <property type="molecule type" value="Genomic_DNA"/>
</dbReference>
<feature type="region of interest" description="Disordered" evidence="1">
    <location>
        <begin position="71"/>
        <end position="142"/>
    </location>
</feature>
<accession>A0A8S9G8D3</accession>
<protein>
    <recommendedName>
        <fullName evidence="2">Putative plant transposon protein domain-containing protein</fullName>
    </recommendedName>
</protein>
<comment type="caution">
    <text evidence="3">The sequence shown here is derived from an EMBL/GenBank/DDBJ whole genome shotgun (WGS) entry which is preliminary data.</text>
</comment>
<reference evidence="3" key="1">
    <citation type="submission" date="2019-12" db="EMBL/GenBank/DDBJ databases">
        <title>Genome sequencing and annotation of Brassica cretica.</title>
        <authorList>
            <person name="Studholme D.J."/>
            <person name="Sarris P.F."/>
        </authorList>
    </citation>
    <scope>NUCLEOTIDE SEQUENCE</scope>
    <source>
        <strain evidence="3">PFS-001/15</strain>
        <tissue evidence="3">Leaf</tissue>
    </source>
</reference>
<gene>
    <name evidence="3" type="ORF">F2Q68_00029931</name>
</gene>
<feature type="compositionally biased region" description="Basic and acidic residues" evidence="1">
    <location>
        <begin position="71"/>
        <end position="103"/>
    </location>
</feature>
<feature type="compositionally biased region" description="Basic and acidic residues" evidence="1">
    <location>
        <begin position="372"/>
        <end position="382"/>
    </location>
</feature>
<feature type="compositionally biased region" description="Low complexity" evidence="1">
    <location>
        <begin position="115"/>
        <end position="129"/>
    </location>
</feature>
<evidence type="ECO:0000313" key="3">
    <source>
        <dbReference type="EMBL" id="KAF2542295.1"/>
    </source>
</evidence>
<feature type="region of interest" description="Disordered" evidence="1">
    <location>
        <begin position="1"/>
        <end position="43"/>
    </location>
</feature>
<dbReference type="AlphaFoldDB" id="A0A8S9G8D3"/>
<feature type="domain" description="Putative plant transposon protein" evidence="2">
    <location>
        <begin position="200"/>
        <end position="359"/>
    </location>
</feature>
<sequence length="487" mass="54267">MVRMKKMAKRDIAVTSWTHAEGESWRPHLTDGGSEPTSPRNDLLSTTLLPAITSETSDPVTNSLLLLRHEEKEGSVEGLKEQSKDNPEPFEKIQEDAQTEGRRKTSKLGAPNAASGSQVVTQNTSVSSRVRSRKAPERGTAVEVSPVTKRVDQFLHRNIIDERLVDMTEKDQWGYVEIIEKGSMGTTVSSLDNYVEPVMFYAGLPVTKVEADAEEVQVQVRDHVYQFSSTMINDVLNLESLNEDEVEEEIALDAISKSELAEFLTEGTRKEWDNLTTTDLSPRYGALMIITAHNWIPSTYKTHVSIDTTLLVYKMARGIRIDIGRLIFKQVMNLGVVQKNDSRCMIFPRLIMSILQKQHRVLLHSGEKAQAKAKGKAKELGEGRLSSRSTRKPPPVPPPFIAPTSSNMTGPRCLVVHDLGSVSIPQGLLTHEDLQAALQQMTRALQALTDIVQDLSCSVPGTCETHRLKRGRLKMYGQDEPIVVHEI</sequence>
<evidence type="ECO:0000259" key="2">
    <source>
        <dbReference type="Pfam" id="PF20167"/>
    </source>
</evidence>
<dbReference type="Pfam" id="PF20167">
    <property type="entry name" value="Transposase_32"/>
    <property type="match status" value="1"/>
</dbReference>
<organism evidence="3 4">
    <name type="scientific">Brassica cretica</name>
    <name type="common">Mustard</name>
    <dbReference type="NCBI Taxonomy" id="69181"/>
    <lineage>
        <taxon>Eukaryota</taxon>
        <taxon>Viridiplantae</taxon>
        <taxon>Streptophyta</taxon>
        <taxon>Embryophyta</taxon>
        <taxon>Tracheophyta</taxon>
        <taxon>Spermatophyta</taxon>
        <taxon>Magnoliopsida</taxon>
        <taxon>eudicotyledons</taxon>
        <taxon>Gunneridae</taxon>
        <taxon>Pentapetalae</taxon>
        <taxon>rosids</taxon>
        <taxon>malvids</taxon>
        <taxon>Brassicales</taxon>
        <taxon>Brassicaceae</taxon>
        <taxon>Brassiceae</taxon>
        <taxon>Brassica</taxon>
    </lineage>
</organism>
<feature type="compositionally biased region" description="Pro residues" evidence="1">
    <location>
        <begin position="392"/>
        <end position="401"/>
    </location>
</feature>
<dbReference type="Proteomes" id="UP000712281">
    <property type="component" value="Unassembled WGS sequence"/>
</dbReference>
<evidence type="ECO:0000313" key="4">
    <source>
        <dbReference type="Proteomes" id="UP000712281"/>
    </source>
</evidence>
<evidence type="ECO:0000256" key="1">
    <source>
        <dbReference type="SAM" id="MobiDB-lite"/>
    </source>
</evidence>
<dbReference type="InterPro" id="IPR046796">
    <property type="entry name" value="Transposase_32_dom"/>
</dbReference>